<name>A0A370QC54_9FLAO</name>
<evidence type="ECO:0000259" key="1">
    <source>
        <dbReference type="Pfam" id="PF06983"/>
    </source>
</evidence>
<feature type="domain" description="PhnB-like" evidence="1">
    <location>
        <begin position="2"/>
        <end position="139"/>
    </location>
</feature>
<dbReference type="InterPro" id="IPR029068">
    <property type="entry name" value="Glyas_Bleomycin-R_OHBP_Dase"/>
</dbReference>
<dbReference type="InterPro" id="IPR028973">
    <property type="entry name" value="PhnB-like"/>
</dbReference>
<keyword evidence="2" id="KW-0489">Methyltransferase</keyword>
<dbReference type="Pfam" id="PF06983">
    <property type="entry name" value="3-dmu-9_3-mt"/>
    <property type="match status" value="1"/>
</dbReference>
<keyword evidence="3" id="KW-1185">Reference proteome</keyword>
<organism evidence="2 3">
    <name type="scientific">Marinirhabdus gelatinilytica</name>
    <dbReference type="NCBI Taxonomy" id="1703343"/>
    <lineage>
        <taxon>Bacteria</taxon>
        <taxon>Pseudomonadati</taxon>
        <taxon>Bacteroidota</taxon>
        <taxon>Flavobacteriia</taxon>
        <taxon>Flavobacteriales</taxon>
        <taxon>Flavobacteriaceae</taxon>
    </lineage>
</organism>
<evidence type="ECO:0000313" key="3">
    <source>
        <dbReference type="Proteomes" id="UP000255317"/>
    </source>
</evidence>
<comment type="caution">
    <text evidence="2">The sequence shown here is derived from an EMBL/GenBank/DDBJ whole genome shotgun (WGS) entry which is preliminary data.</text>
</comment>
<dbReference type="PANTHER" id="PTHR33990:SF4">
    <property type="entry name" value="PHNB-LIKE DOMAIN-CONTAINING PROTEIN"/>
    <property type="match status" value="1"/>
</dbReference>
<keyword evidence="2" id="KW-0808">Transferase</keyword>
<evidence type="ECO:0000313" key="2">
    <source>
        <dbReference type="EMBL" id="RDK85580.1"/>
    </source>
</evidence>
<dbReference type="OrthoDB" id="9795306at2"/>
<reference evidence="2 3" key="1">
    <citation type="submission" date="2018-07" db="EMBL/GenBank/DDBJ databases">
        <title>Genomic Encyclopedia of Type Strains, Phase IV (KMG-IV): sequencing the most valuable type-strain genomes for metagenomic binning, comparative biology and taxonomic classification.</title>
        <authorList>
            <person name="Goeker M."/>
        </authorList>
    </citation>
    <scope>NUCLEOTIDE SEQUENCE [LARGE SCALE GENOMIC DNA]</scope>
    <source>
        <strain evidence="2 3">DSM 101478</strain>
    </source>
</reference>
<dbReference type="PIRSF" id="PIRSF021700">
    <property type="entry name" value="3_dmu_93_MTrfase"/>
    <property type="match status" value="1"/>
</dbReference>
<dbReference type="PANTHER" id="PTHR33990">
    <property type="entry name" value="PROTEIN YJDN-RELATED"/>
    <property type="match status" value="1"/>
</dbReference>
<dbReference type="GO" id="GO:0032259">
    <property type="term" value="P:methylation"/>
    <property type="evidence" value="ECO:0007669"/>
    <property type="project" value="UniProtKB-KW"/>
</dbReference>
<dbReference type="Gene3D" id="3.30.720.100">
    <property type="match status" value="1"/>
</dbReference>
<gene>
    <name evidence="2" type="ORF">C8D94_103407</name>
</gene>
<dbReference type="EMBL" id="QRAO01000003">
    <property type="protein sequence ID" value="RDK85580.1"/>
    <property type="molecule type" value="Genomic_DNA"/>
</dbReference>
<accession>A0A370QC54</accession>
<dbReference type="SUPFAM" id="SSF54593">
    <property type="entry name" value="Glyoxalase/Bleomycin resistance protein/Dihydroxybiphenyl dioxygenase"/>
    <property type="match status" value="1"/>
</dbReference>
<dbReference type="CDD" id="cd06588">
    <property type="entry name" value="PhnB_like"/>
    <property type="match status" value="1"/>
</dbReference>
<dbReference type="Gene3D" id="3.30.720.110">
    <property type="match status" value="1"/>
</dbReference>
<dbReference type="InterPro" id="IPR009725">
    <property type="entry name" value="3_dmu_93_MTrfase"/>
</dbReference>
<sequence length="143" mass="16006">MKTTTFLTFVGDQCGKAEEAMHFYASIFPNSEIKNIQKYADGEAGGTPELIKHGVFTLNGTHYMVSESNYNHAWSFTPAVSIFISDTEGTLIQELFEELSSNGGQVMVPLENYKGEGDYGFGKKFGWCEDKYGISWQFVLLDQ</sequence>
<proteinExistence type="predicted"/>
<keyword evidence="2" id="KW-0830">Ubiquinone</keyword>
<dbReference type="Proteomes" id="UP000255317">
    <property type="component" value="Unassembled WGS sequence"/>
</dbReference>
<dbReference type="RefSeq" id="WP_115123985.1">
    <property type="nucleotide sequence ID" value="NZ_QRAO01000003.1"/>
</dbReference>
<dbReference type="AlphaFoldDB" id="A0A370QC54"/>
<protein>
    <submittedName>
        <fullName evidence="2">Putative 3-demethylubiquinone-9 3-methyltransferase (Glyoxalase superfamily)</fullName>
    </submittedName>
</protein>
<dbReference type="GO" id="GO:0008168">
    <property type="term" value="F:methyltransferase activity"/>
    <property type="evidence" value="ECO:0007669"/>
    <property type="project" value="UniProtKB-KW"/>
</dbReference>